<evidence type="ECO:0000256" key="2">
    <source>
        <dbReference type="ARBA" id="ARBA00023004"/>
    </source>
</evidence>
<dbReference type="InterPro" id="IPR017900">
    <property type="entry name" value="4Fe4S_Fe_S_CS"/>
</dbReference>
<keyword evidence="1" id="KW-0479">Metal-binding</keyword>
<dbReference type="PROSITE" id="PS51379">
    <property type="entry name" value="4FE4S_FER_2"/>
    <property type="match status" value="3"/>
</dbReference>
<protein>
    <submittedName>
        <fullName evidence="5">4Fe-4S dicluster domain-containing protein</fullName>
    </submittedName>
</protein>
<organism evidence="5 6">
    <name type="scientific">Treponema rectale</name>
    <dbReference type="NCBI Taxonomy" id="744512"/>
    <lineage>
        <taxon>Bacteria</taxon>
        <taxon>Pseudomonadati</taxon>
        <taxon>Spirochaetota</taxon>
        <taxon>Spirochaetia</taxon>
        <taxon>Spirochaetales</taxon>
        <taxon>Treponemataceae</taxon>
        <taxon>Treponema</taxon>
    </lineage>
</organism>
<proteinExistence type="predicted"/>
<dbReference type="KEGG" id="trc:DYE49_00605"/>
<dbReference type="NCBIfam" id="TIGR04105">
    <property type="entry name" value="FeFe_hydrog_B1"/>
    <property type="match status" value="1"/>
</dbReference>
<dbReference type="GO" id="GO:0046872">
    <property type="term" value="F:metal ion binding"/>
    <property type="evidence" value="ECO:0007669"/>
    <property type="project" value="UniProtKB-KW"/>
</dbReference>
<dbReference type="AlphaFoldDB" id="A0A7M1XJS6"/>
<dbReference type="GO" id="GO:0051536">
    <property type="term" value="F:iron-sulfur cluster binding"/>
    <property type="evidence" value="ECO:0007669"/>
    <property type="project" value="UniProtKB-KW"/>
</dbReference>
<evidence type="ECO:0000313" key="5">
    <source>
        <dbReference type="EMBL" id="QOS39031.1"/>
    </source>
</evidence>
<dbReference type="Proteomes" id="UP000593591">
    <property type="component" value="Chromosome"/>
</dbReference>
<evidence type="ECO:0000259" key="4">
    <source>
        <dbReference type="PROSITE" id="PS51379"/>
    </source>
</evidence>
<evidence type="ECO:0000256" key="3">
    <source>
        <dbReference type="ARBA" id="ARBA00023014"/>
    </source>
</evidence>
<keyword evidence="2" id="KW-0408">Iron</keyword>
<feature type="domain" description="4Fe-4S ferredoxin-type" evidence="4">
    <location>
        <begin position="90"/>
        <end position="120"/>
    </location>
</feature>
<dbReference type="PROSITE" id="PS00198">
    <property type="entry name" value="4FE4S_FER_1"/>
    <property type="match status" value="2"/>
</dbReference>
<dbReference type="InterPro" id="IPR017896">
    <property type="entry name" value="4Fe4S_Fe-S-bd"/>
</dbReference>
<dbReference type="InterPro" id="IPR009016">
    <property type="entry name" value="Fe_hydrogenase"/>
</dbReference>
<dbReference type="PANTHER" id="PTHR11615">
    <property type="entry name" value="NITRATE, FORMATE, IRON DEHYDROGENASE"/>
    <property type="match status" value="1"/>
</dbReference>
<keyword evidence="3" id="KW-0411">Iron-sulfur</keyword>
<feature type="domain" description="4Fe-4S ferredoxin-type" evidence="4">
    <location>
        <begin position="168"/>
        <end position="197"/>
    </location>
</feature>
<dbReference type="EMBL" id="CP031517">
    <property type="protein sequence ID" value="QOS39031.1"/>
    <property type="molecule type" value="Genomic_DNA"/>
</dbReference>
<evidence type="ECO:0000256" key="1">
    <source>
        <dbReference type="ARBA" id="ARBA00022723"/>
    </source>
</evidence>
<gene>
    <name evidence="5" type="ORF">DYE49_00605</name>
</gene>
<dbReference type="Gene3D" id="3.40.950.10">
    <property type="entry name" value="Fe-only Hydrogenase (Larger Subunit), Chain L, domain 3"/>
    <property type="match status" value="1"/>
</dbReference>
<sequence length="478" mass="52750">MPKFDTRVQELRYSILREIISHLQKEDLEESFYEIPKAIVKGPKPSMRCCIYKERAIVEERVTVATKFKIRGDENVIQVLPIACDECPLGGFTVSDACRGCIAHRCAEACPRKCISFDENLHAHIDKTRCVNCGLCAQACPYQAIENRVRPCERACKQKTISPDPETNAASINDEKCVHCGACVYTCPFGAIVDISYCKEIVKMLKESHNNEAYHVYAIVAPSIGGNFIEVKNGQVIAALKKMGFYDVVEAALGADMVALNEGKELAERGKLTSSCCPGFVTYIQKFYPDLIPYISSSLSPMATVAKFLKEKDPTAKTIFIGPCTAKKDEIKNEKVAPYVDAVMTFEELQAFIDAFEIDMASLPEETYGSYGGSVYGRGFAKCGGLSAAVHEVLKEENIDFEVKGIAVDGPENIKKALNEFKKPNSQYNFIEGMMCVGGCIGGPCNLQHSVRTKIAVEKYSIASSDKIIKETVEKTKE</sequence>
<name>A0A7M1XJS6_9SPIR</name>
<accession>A0A7M1XJS6</accession>
<dbReference type="Pfam" id="PF02906">
    <property type="entry name" value="Fe_hyd_lg_C"/>
    <property type="match status" value="1"/>
</dbReference>
<dbReference type="Gene3D" id="3.30.70.20">
    <property type="match status" value="2"/>
</dbReference>
<dbReference type="SUPFAM" id="SSF54862">
    <property type="entry name" value="4Fe-4S ferredoxins"/>
    <property type="match status" value="1"/>
</dbReference>
<evidence type="ECO:0000313" key="6">
    <source>
        <dbReference type="Proteomes" id="UP000593591"/>
    </source>
</evidence>
<reference evidence="5 6" key="1">
    <citation type="submission" date="2018-08" db="EMBL/GenBank/DDBJ databases">
        <title>The first complete genome of Treponema rectale (CHPAT), a commensal spirochete of the bovine rectum.</title>
        <authorList>
            <person name="Staton G.J."/>
            <person name="Clegg S.R."/>
            <person name="Carter S.D."/>
            <person name="Radford A.D."/>
            <person name="Darby A."/>
            <person name="Hall N."/>
            <person name="Birtles R.J."/>
            <person name="Evans N.J."/>
        </authorList>
    </citation>
    <scope>NUCLEOTIDE SEQUENCE [LARGE SCALE GENOMIC DNA]</scope>
    <source>
        <strain evidence="5 6">CHPA</strain>
    </source>
</reference>
<dbReference type="SUPFAM" id="SSF53920">
    <property type="entry name" value="Fe-only hydrogenase"/>
    <property type="match status" value="1"/>
</dbReference>
<feature type="domain" description="4Fe-4S ferredoxin-type" evidence="4">
    <location>
        <begin position="121"/>
        <end position="150"/>
    </location>
</feature>
<dbReference type="InterPro" id="IPR027631">
    <property type="entry name" value="Mono_FeFe_hydrog"/>
</dbReference>
<dbReference type="Pfam" id="PF00037">
    <property type="entry name" value="Fer4"/>
    <property type="match status" value="2"/>
</dbReference>
<dbReference type="InterPro" id="IPR004108">
    <property type="entry name" value="Fe_hydrogenase_lsu_C"/>
</dbReference>
<dbReference type="InterPro" id="IPR050340">
    <property type="entry name" value="Cytosolic_Fe-S_CAF"/>
</dbReference>